<feature type="transmembrane region" description="Helical" evidence="10">
    <location>
        <begin position="704"/>
        <end position="727"/>
    </location>
</feature>
<comment type="function">
    <text evidence="10">Involved in inositol deacylation of GPI-anchored proteins which plays important roles in the quality control and ER-associated degradation of GPI-anchored proteins.</text>
</comment>
<dbReference type="InterPro" id="IPR029058">
    <property type="entry name" value="AB_hydrolase_fold"/>
</dbReference>
<organism evidence="14 15">
    <name type="scientific">Hanseniaspora guilliermondii</name>
    <dbReference type="NCBI Taxonomy" id="56406"/>
    <lineage>
        <taxon>Eukaryota</taxon>
        <taxon>Fungi</taxon>
        <taxon>Dikarya</taxon>
        <taxon>Ascomycota</taxon>
        <taxon>Saccharomycotina</taxon>
        <taxon>Saccharomycetes</taxon>
        <taxon>Saccharomycodales</taxon>
        <taxon>Saccharomycodaceae</taxon>
        <taxon>Hanseniaspora</taxon>
    </lineage>
</organism>
<evidence type="ECO:0000256" key="7">
    <source>
        <dbReference type="ARBA" id="ARBA00022927"/>
    </source>
</evidence>
<dbReference type="Pfam" id="PF07819">
    <property type="entry name" value="PGAP1"/>
    <property type="match status" value="1"/>
</dbReference>
<gene>
    <name evidence="14" type="ORF">HGUI_00114</name>
</gene>
<feature type="transmembrane region" description="Helical" evidence="10">
    <location>
        <begin position="881"/>
        <end position="901"/>
    </location>
</feature>
<feature type="signal peptide" evidence="11">
    <location>
        <begin position="1"/>
        <end position="23"/>
    </location>
</feature>
<dbReference type="GO" id="GO:0006621">
    <property type="term" value="P:protein retention in ER lumen"/>
    <property type="evidence" value="ECO:0007669"/>
    <property type="project" value="EnsemblFungi"/>
</dbReference>
<evidence type="ECO:0000259" key="12">
    <source>
        <dbReference type="Pfam" id="PF07819"/>
    </source>
</evidence>
<dbReference type="GO" id="GO:0006888">
    <property type="term" value="P:endoplasmic reticulum to Golgi vesicle-mediated transport"/>
    <property type="evidence" value="ECO:0007669"/>
    <property type="project" value="EnsemblFungi"/>
</dbReference>
<proteinExistence type="inferred from homology"/>
<name>A0A1L0ATM8_9ASCO</name>
<dbReference type="InterPro" id="IPR039529">
    <property type="entry name" value="PGAP1/BST1"/>
</dbReference>
<protein>
    <recommendedName>
        <fullName evidence="10">GPI inositol-deacylase</fullName>
        <ecNumber evidence="10">3.1.-.-</ecNumber>
    </recommendedName>
</protein>
<sequence length="985" mass="113476">MFLVLFVFAYLLYSFMFINFENADVQKCDAIYMYPSYAKLNGINSYKETRFADKYHLYLYREQGLDKDPMNKDNEIQIDGIPVLFIPGNAGSYKQGRSIAAQLSNYFYQKDFFDFDALNNEYEYMQYDSSNKTILEKRSLYDFFFKNDDSKLRYKNIDFFTLDFNEDFTAFHGQTLLDQAEFVNDCIEYILGLYKQNPSLKNNEAYGPLPESVIIVGHSMGGIVSRTIPILKNYVPNSINTLITLSSPHGTSPLTFDGELLKIYKMINDFWIKQMNDTNSYYYNNVSLISITGGIVDDVLPSDYTLIEPVLNSKTPLNNGFTVYTSGIENVWTTIDHLAVVWCDQLRKVVAKSILSIIDKSSPSKTINLKDRMNFFKRIYLDNSHFENYALNNNMTERYTMDENADNFISSVRFTGDSILPDTFAKKGTYSISLRTFKQYDDSNIDIKIDEETMNIADVFLCNSEDECFMINNLFKRIPVFTSKEGVYYKNLELEHSTLQSFETLNIKIKANDDASKILINRFSNNKSIKLSFLKLLFGQSLKINHNTNLQRLTLLSKLTSSIALKLSIKKTNEDVKSGSYIKQSLNQPYENKWYLLQFLKTNYISLTAANNPTFIPIRIDNKGEHTSFDLKIDNSDHIITSMTMSVDFGLTFKLLIKTYRLAFASIPVGFAAILFIYQTMQFLETGEYPPLNETFAGLMKYTVHLGFPMCFVIELFSFVPGIRYILENWLDCIKVNDNLFNEAYLSKQKNEFFGNIGVGLDVLFIDYIILLLSLAIVLLLVNLINGFEYVVNYFKSPMKTNYDSVDEKLSIAVQNKVQAFKGLLTIGRIIKLTVLILAVVMYVPYNLVYVVLVISHLLYTLKLIFTEKSGSPRLEFNKSILLLMLLIVPISVPIIVVFFHNFAVNWKTPFRSHHNFLAVLPIIGLEFALQSGLMIRPEKSIFSRVAIVTLCYMIFFSFIFGVRNTYFVYHIFNLLSCSLIMMLL</sequence>
<comment type="subcellular location">
    <subcellularLocation>
        <location evidence="1">Endoplasmic reticulum membrane</location>
        <topology evidence="1">Multi-pass membrane protein</topology>
    </subcellularLocation>
</comment>
<dbReference type="EC" id="3.1.-.-" evidence="10"/>
<feature type="chain" id="PRO_5013335444" description="GPI inositol-deacylase" evidence="11">
    <location>
        <begin position="24"/>
        <end position="985"/>
    </location>
</feature>
<keyword evidence="4 10" id="KW-0812">Transmembrane</keyword>
<dbReference type="GO" id="GO:0034368">
    <property type="term" value="P:protein-lipid complex remodeling"/>
    <property type="evidence" value="ECO:0007669"/>
    <property type="project" value="EnsemblFungi"/>
</dbReference>
<dbReference type="GO" id="GO:0005789">
    <property type="term" value="C:endoplasmic reticulum membrane"/>
    <property type="evidence" value="ECO:0007669"/>
    <property type="project" value="UniProtKB-SubCell"/>
</dbReference>
<feature type="transmembrane region" description="Helical" evidence="10">
    <location>
        <begin position="942"/>
        <end position="961"/>
    </location>
</feature>
<dbReference type="GO" id="GO:0050185">
    <property type="term" value="F:phosphatidylinositol deacylase activity"/>
    <property type="evidence" value="ECO:0007669"/>
    <property type="project" value="EnsemblFungi"/>
</dbReference>
<dbReference type="AlphaFoldDB" id="A0A1L0ATM8"/>
<evidence type="ECO:0000256" key="8">
    <source>
        <dbReference type="ARBA" id="ARBA00022989"/>
    </source>
</evidence>
<keyword evidence="6 10" id="KW-0256">Endoplasmic reticulum</keyword>
<feature type="transmembrane region" description="Helical" evidence="10">
    <location>
        <begin position="833"/>
        <end position="860"/>
    </location>
</feature>
<dbReference type="InterPro" id="IPR012908">
    <property type="entry name" value="PGAP1-ab_dom-like"/>
</dbReference>
<evidence type="ECO:0000256" key="6">
    <source>
        <dbReference type="ARBA" id="ARBA00022824"/>
    </source>
</evidence>
<feature type="domain" description="GPI inositol-deacylase PGAP1-like alpha/beta" evidence="12">
    <location>
        <begin position="77"/>
        <end position="356"/>
    </location>
</feature>
<comment type="similarity">
    <text evidence="2 10">Belongs to the GPI inositol-deacylase family.</text>
</comment>
<feature type="transmembrane region" description="Helical" evidence="10">
    <location>
        <begin position="664"/>
        <end position="684"/>
    </location>
</feature>
<dbReference type="GO" id="GO:0036503">
    <property type="term" value="P:ERAD pathway"/>
    <property type="evidence" value="ECO:0007669"/>
    <property type="project" value="EnsemblFungi"/>
</dbReference>
<dbReference type="VEuPathDB" id="FungiDB:HGUI_00114"/>
<feature type="domain" description="GPI inositol-deacylase transmembrane" evidence="13">
    <location>
        <begin position="663"/>
        <end position="983"/>
    </location>
</feature>
<dbReference type="GO" id="GO:0015031">
    <property type="term" value="P:protein transport"/>
    <property type="evidence" value="ECO:0007669"/>
    <property type="project" value="UniProtKB-KW"/>
</dbReference>
<evidence type="ECO:0000256" key="11">
    <source>
        <dbReference type="SAM" id="SignalP"/>
    </source>
</evidence>
<dbReference type="Gene3D" id="3.40.50.1820">
    <property type="entry name" value="alpha/beta hydrolase"/>
    <property type="match status" value="1"/>
</dbReference>
<dbReference type="GO" id="GO:0016050">
    <property type="term" value="P:vesicle organization"/>
    <property type="evidence" value="ECO:0007669"/>
    <property type="project" value="EnsemblFungi"/>
</dbReference>
<evidence type="ECO:0000256" key="5">
    <source>
        <dbReference type="ARBA" id="ARBA00022801"/>
    </source>
</evidence>
<keyword evidence="15" id="KW-1185">Reference proteome</keyword>
<keyword evidence="9 10" id="KW-0472">Membrane</keyword>
<evidence type="ECO:0000313" key="14">
    <source>
        <dbReference type="EMBL" id="SGZ37914.1"/>
    </source>
</evidence>
<evidence type="ECO:0000313" key="15">
    <source>
        <dbReference type="Proteomes" id="UP000183365"/>
    </source>
</evidence>
<keyword evidence="3 10" id="KW-0813">Transport</keyword>
<evidence type="ECO:0000259" key="13">
    <source>
        <dbReference type="Pfam" id="PF25140"/>
    </source>
</evidence>
<dbReference type="GO" id="GO:0006505">
    <property type="term" value="P:GPI anchor metabolic process"/>
    <property type="evidence" value="ECO:0007669"/>
    <property type="project" value="EnsemblFungi"/>
</dbReference>
<feature type="transmembrane region" description="Helical" evidence="10">
    <location>
        <begin position="913"/>
        <end position="930"/>
    </location>
</feature>
<evidence type="ECO:0000256" key="1">
    <source>
        <dbReference type="ARBA" id="ARBA00004477"/>
    </source>
</evidence>
<keyword evidence="11" id="KW-0732">Signal</keyword>
<evidence type="ECO:0000256" key="3">
    <source>
        <dbReference type="ARBA" id="ARBA00022448"/>
    </source>
</evidence>
<keyword evidence="7 10" id="KW-0653">Protein transport</keyword>
<evidence type="ECO:0000256" key="9">
    <source>
        <dbReference type="ARBA" id="ARBA00023136"/>
    </source>
</evidence>
<evidence type="ECO:0000256" key="4">
    <source>
        <dbReference type="ARBA" id="ARBA00022692"/>
    </source>
</evidence>
<dbReference type="EMBL" id="FQNF01000002">
    <property type="protein sequence ID" value="SGZ37914.1"/>
    <property type="molecule type" value="Genomic_DNA"/>
</dbReference>
<dbReference type="SUPFAM" id="SSF53474">
    <property type="entry name" value="alpha/beta-Hydrolases"/>
    <property type="match status" value="1"/>
</dbReference>
<evidence type="ECO:0000256" key="2">
    <source>
        <dbReference type="ARBA" id="ARBA00006931"/>
    </source>
</evidence>
<feature type="transmembrane region" description="Helical" evidence="10">
    <location>
        <begin position="967"/>
        <end position="984"/>
    </location>
</feature>
<dbReference type="Proteomes" id="UP000183365">
    <property type="component" value="Unassembled WGS sequence"/>
</dbReference>
<keyword evidence="5 10" id="KW-0378">Hydrolase</keyword>
<evidence type="ECO:0000256" key="10">
    <source>
        <dbReference type="RuleBase" id="RU365011"/>
    </source>
</evidence>
<accession>A0A1L0ATM8</accession>
<reference evidence="15" key="1">
    <citation type="submission" date="2016-11" db="EMBL/GenBank/DDBJ databases">
        <authorList>
            <person name="Guldener U."/>
        </authorList>
    </citation>
    <scope>NUCLEOTIDE SEQUENCE [LARGE SCALE GENOMIC DNA]</scope>
</reference>
<dbReference type="PANTHER" id="PTHR15495:SF7">
    <property type="entry name" value="GPI INOSITOL-DEACYLASE"/>
    <property type="match status" value="1"/>
</dbReference>
<keyword evidence="8 10" id="KW-1133">Transmembrane helix</keyword>
<dbReference type="PANTHER" id="PTHR15495">
    <property type="entry name" value="NEGATIVE REGULATOR OF VESICLE FORMATION-RELATED"/>
    <property type="match status" value="1"/>
</dbReference>
<dbReference type="Pfam" id="PF25140">
    <property type="entry name" value="PGAP1_TMD"/>
    <property type="match status" value="1"/>
</dbReference>
<dbReference type="InterPro" id="IPR056824">
    <property type="entry name" value="PGAP1_TMD"/>
</dbReference>
<dbReference type="OrthoDB" id="348976at2759"/>
<feature type="transmembrane region" description="Helical" evidence="10">
    <location>
        <begin position="763"/>
        <end position="785"/>
    </location>
</feature>